<organism evidence="4 5">
    <name type="scientific">Daucus carota subsp. sativus</name>
    <name type="common">Carrot</name>
    <dbReference type="NCBI Taxonomy" id="79200"/>
    <lineage>
        <taxon>Eukaryota</taxon>
        <taxon>Viridiplantae</taxon>
        <taxon>Streptophyta</taxon>
        <taxon>Embryophyta</taxon>
        <taxon>Tracheophyta</taxon>
        <taxon>Spermatophyta</taxon>
        <taxon>Magnoliopsida</taxon>
        <taxon>eudicotyledons</taxon>
        <taxon>Gunneridae</taxon>
        <taxon>Pentapetalae</taxon>
        <taxon>asterids</taxon>
        <taxon>campanulids</taxon>
        <taxon>Apiales</taxon>
        <taxon>Apiaceae</taxon>
        <taxon>Apioideae</taxon>
        <taxon>Scandiceae</taxon>
        <taxon>Daucinae</taxon>
        <taxon>Daucus</taxon>
        <taxon>Daucus sect. Daucus</taxon>
    </lineage>
</organism>
<evidence type="ECO:0000313" key="5">
    <source>
        <dbReference type="Proteomes" id="UP000077755"/>
    </source>
</evidence>
<evidence type="ECO:0000256" key="2">
    <source>
        <dbReference type="ARBA" id="ARBA00022690"/>
    </source>
</evidence>
<dbReference type="PROSITE" id="PS00285">
    <property type="entry name" value="POTATO_INHIBITOR"/>
    <property type="match status" value="1"/>
</dbReference>
<protein>
    <submittedName>
        <fullName evidence="4">Uncharacterized protein</fullName>
    </submittedName>
</protein>
<proteinExistence type="inferred from homology"/>
<dbReference type="EMBL" id="CP093345">
    <property type="protein sequence ID" value="WOG94270.1"/>
    <property type="molecule type" value="Genomic_DNA"/>
</dbReference>
<dbReference type="SUPFAM" id="SSF54654">
    <property type="entry name" value="CI-2 family of serine protease inhibitors"/>
    <property type="match status" value="1"/>
</dbReference>
<dbReference type="PANTHER" id="PTHR33091:SF83">
    <property type="entry name" value="SERINE PROTEASE INHIBITOR, POTATO INHIBITOR I-TYPE FAMILY PROTEIN-RELATED"/>
    <property type="match status" value="1"/>
</dbReference>
<dbReference type="Gramene" id="KZN03236">
    <property type="protein sequence ID" value="KZN03236"/>
    <property type="gene ID" value="DCAR_011992"/>
</dbReference>
<dbReference type="PANTHER" id="PTHR33091">
    <property type="entry name" value="PROTEIN, PUTATIVE, EXPRESSED-RELATED"/>
    <property type="match status" value="1"/>
</dbReference>
<reference evidence="4" key="1">
    <citation type="journal article" date="2016" name="Nat. Genet.">
        <title>A high-quality carrot genome assembly provides new insights into carotenoid accumulation and asterid genome evolution.</title>
        <authorList>
            <person name="Iorizzo M."/>
            <person name="Ellison S."/>
            <person name="Senalik D."/>
            <person name="Zeng P."/>
            <person name="Satapoomin P."/>
            <person name="Huang J."/>
            <person name="Bowman M."/>
            <person name="Iovene M."/>
            <person name="Sanseverino W."/>
            <person name="Cavagnaro P."/>
            <person name="Yildiz M."/>
            <person name="Macko-Podgorni A."/>
            <person name="Moranska E."/>
            <person name="Grzebelus E."/>
            <person name="Grzebelus D."/>
            <person name="Ashrafi H."/>
            <person name="Zheng Z."/>
            <person name="Cheng S."/>
            <person name="Spooner D."/>
            <person name="Van Deynze A."/>
            <person name="Simon P."/>
        </authorList>
    </citation>
    <scope>NUCLEOTIDE SEQUENCE</scope>
    <source>
        <tissue evidence="4">Leaf</tissue>
    </source>
</reference>
<dbReference type="PRINTS" id="PR00292">
    <property type="entry name" value="POTATOINHBTR"/>
</dbReference>
<evidence type="ECO:0000256" key="3">
    <source>
        <dbReference type="ARBA" id="ARBA00022900"/>
    </source>
</evidence>
<reference evidence="4" key="2">
    <citation type="submission" date="2022-03" db="EMBL/GenBank/DDBJ databases">
        <title>Draft title - Genomic analysis of global carrot germplasm unveils the trajectory of domestication and the origin of high carotenoid orange carrot.</title>
        <authorList>
            <person name="Iorizzo M."/>
            <person name="Ellison S."/>
            <person name="Senalik D."/>
            <person name="Macko-Podgorni A."/>
            <person name="Grzebelus D."/>
            <person name="Bostan H."/>
            <person name="Rolling W."/>
            <person name="Curaba J."/>
            <person name="Simon P."/>
        </authorList>
    </citation>
    <scope>NUCLEOTIDE SEQUENCE</scope>
    <source>
        <tissue evidence="4">Leaf</tissue>
    </source>
</reference>
<dbReference type="OMA" id="CSRVYVW"/>
<keyword evidence="2" id="KW-0646">Protease inhibitor</keyword>
<comment type="similarity">
    <text evidence="1">Belongs to the protease inhibitor I13 (potato type I serine protease inhibitor) family.</text>
</comment>
<keyword evidence="5" id="KW-1185">Reference proteome</keyword>
<keyword evidence="3" id="KW-0722">Serine protease inhibitor</keyword>
<dbReference type="AlphaFoldDB" id="A0A166C3H8"/>
<dbReference type="GO" id="GO:0004867">
    <property type="term" value="F:serine-type endopeptidase inhibitor activity"/>
    <property type="evidence" value="ECO:0007669"/>
    <property type="project" value="UniProtKB-KW"/>
</dbReference>
<dbReference type="GO" id="GO:0009611">
    <property type="term" value="P:response to wounding"/>
    <property type="evidence" value="ECO:0007669"/>
    <property type="project" value="InterPro"/>
</dbReference>
<gene>
    <name evidence="4" type="ORF">DCAR_0313563</name>
</gene>
<sequence>MESHCLGKALWPELVGQKGNVAAAKIEKENPNVHAIVLPKGSPVTRDFRCDRVWVFINKHGLVVDPPQIT</sequence>
<evidence type="ECO:0000256" key="1">
    <source>
        <dbReference type="ARBA" id="ARBA00008210"/>
    </source>
</evidence>
<dbReference type="Proteomes" id="UP000077755">
    <property type="component" value="Chromosome 3"/>
</dbReference>
<dbReference type="Pfam" id="PF00280">
    <property type="entry name" value="potato_inhibit"/>
    <property type="match status" value="1"/>
</dbReference>
<evidence type="ECO:0000313" key="4">
    <source>
        <dbReference type="EMBL" id="WOG94270.1"/>
    </source>
</evidence>
<dbReference type="InterPro" id="IPR036354">
    <property type="entry name" value="Prot_inh_pot1_sf"/>
</dbReference>
<accession>A0A166C3H8</accession>
<dbReference type="Gene3D" id="3.30.10.10">
    <property type="entry name" value="Trypsin Inhibitor V, subunit A"/>
    <property type="match status" value="1"/>
</dbReference>
<dbReference type="InterPro" id="IPR000864">
    <property type="entry name" value="Prot_inh_pot1"/>
</dbReference>
<name>A0A166C3H8_DAUCS</name>